<sequence>MTLRARRLLAHLGVALALTIAGAVVAPSGAAAASSAPVITSFYCFQSSGWYGCLLSYSSPTPVQIHWDGQYGPLPAYDNQTSMSNTCVFGTESWAGVAVSNEYGTAYASWSSPCW</sequence>
<keyword evidence="1" id="KW-0732">Signal</keyword>
<organism evidence="2 3">
    <name type="scientific">Phytohabitans aurantiacus</name>
    <dbReference type="NCBI Taxonomy" id="3016789"/>
    <lineage>
        <taxon>Bacteria</taxon>
        <taxon>Bacillati</taxon>
        <taxon>Actinomycetota</taxon>
        <taxon>Actinomycetes</taxon>
        <taxon>Micromonosporales</taxon>
        <taxon>Micromonosporaceae</taxon>
    </lineage>
</organism>
<proteinExistence type="predicted"/>
<reference evidence="2" key="1">
    <citation type="submission" date="2022-12" db="EMBL/GenBank/DDBJ databases">
        <title>New Phytohabitans aurantiacus sp. RD004123 nov., an actinomycete isolated from soil.</title>
        <authorList>
            <person name="Triningsih D.W."/>
            <person name="Harunari E."/>
            <person name="Igarashi Y."/>
        </authorList>
    </citation>
    <scope>NUCLEOTIDE SEQUENCE</scope>
    <source>
        <strain evidence="2">RD004123</strain>
    </source>
</reference>
<evidence type="ECO:0000313" key="3">
    <source>
        <dbReference type="Proteomes" id="UP001144280"/>
    </source>
</evidence>
<comment type="caution">
    <text evidence="2">The sequence shown here is derived from an EMBL/GenBank/DDBJ whole genome shotgun (WGS) entry which is preliminary data.</text>
</comment>
<dbReference type="Proteomes" id="UP001144280">
    <property type="component" value="Unassembled WGS sequence"/>
</dbReference>
<dbReference type="PROSITE" id="PS51318">
    <property type="entry name" value="TAT"/>
    <property type="match status" value="1"/>
</dbReference>
<name>A0ABQ5QXY9_9ACTN</name>
<feature type="chain" id="PRO_5045040979" evidence="1">
    <location>
        <begin position="27"/>
        <end position="115"/>
    </location>
</feature>
<feature type="signal peptide" evidence="1">
    <location>
        <begin position="1"/>
        <end position="26"/>
    </location>
</feature>
<dbReference type="InterPro" id="IPR006311">
    <property type="entry name" value="TAT_signal"/>
</dbReference>
<gene>
    <name evidence="2" type="ORF">Pa4123_46790</name>
</gene>
<keyword evidence="3" id="KW-1185">Reference proteome</keyword>
<protein>
    <submittedName>
        <fullName evidence="2">Uncharacterized protein</fullName>
    </submittedName>
</protein>
<evidence type="ECO:0000256" key="1">
    <source>
        <dbReference type="SAM" id="SignalP"/>
    </source>
</evidence>
<dbReference type="EMBL" id="BSDI01000023">
    <property type="protein sequence ID" value="GLH99403.1"/>
    <property type="molecule type" value="Genomic_DNA"/>
</dbReference>
<evidence type="ECO:0000313" key="2">
    <source>
        <dbReference type="EMBL" id="GLH99403.1"/>
    </source>
</evidence>
<accession>A0ABQ5QXY9</accession>